<dbReference type="InterPro" id="IPR052895">
    <property type="entry name" value="HetReg/Transcr_Mod"/>
</dbReference>
<keyword evidence="3" id="KW-1185">Reference proteome</keyword>
<feature type="domain" description="Heterokaryon incompatibility" evidence="1">
    <location>
        <begin position="52"/>
        <end position="184"/>
    </location>
</feature>
<organism evidence="2 3">
    <name type="scientific">Lojkania enalia</name>
    <dbReference type="NCBI Taxonomy" id="147567"/>
    <lineage>
        <taxon>Eukaryota</taxon>
        <taxon>Fungi</taxon>
        <taxon>Dikarya</taxon>
        <taxon>Ascomycota</taxon>
        <taxon>Pezizomycotina</taxon>
        <taxon>Dothideomycetes</taxon>
        <taxon>Pleosporomycetidae</taxon>
        <taxon>Pleosporales</taxon>
        <taxon>Pleosporales incertae sedis</taxon>
        <taxon>Lojkania</taxon>
    </lineage>
</organism>
<name>A0A9P4K1B5_9PLEO</name>
<dbReference type="Proteomes" id="UP000800093">
    <property type="component" value="Unassembled WGS sequence"/>
</dbReference>
<proteinExistence type="predicted"/>
<dbReference type="InterPro" id="IPR010730">
    <property type="entry name" value="HET"/>
</dbReference>
<evidence type="ECO:0000313" key="3">
    <source>
        <dbReference type="Proteomes" id="UP000800093"/>
    </source>
</evidence>
<dbReference type="AlphaFoldDB" id="A0A9P4K1B5"/>
<dbReference type="Pfam" id="PF06985">
    <property type="entry name" value="HET"/>
    <property type="match status" value="1"/>
</dbReference>
<feature type="non-terminal residue" evidence="2">
    <location>
        <position position="184"/>
    </location>
</feature>
<dbReference type="PANTHER" id="PTHR24148">
    <property type="entry name" value="ANKYRIN REPEAT DOMAIN-CONTAINING PROTEIN 39 HOMOLOG-RELATED"/>
    <property type="match status" value="1"/>
</dbReference>
<protein>
    <recommendedName>
        <fullName evidence="1">Heterokaryon incompatibility domain-containing protein</fullName>
    </recommendedName>
</protein>
<dbReference type="EMBL" id="ML986673">
    <property type="protein sequence ID" value="KAF2260782.1"/>
    <property type="molecule type" value="Genomic_DNA"/>
</dbReference>
<dbReference type="OrthoDB" id="3553147at2759"/>
<evidence type="ECO:0000313" key="2">
    <source>
        <dbReference type="EMBL" id="KAF2260782.1"/>
    </source>
</evidence>
<dbReference type="PANTHER" id="PTHR24148:SF73">
    <property type="entry name" value="HET DOMAIN PROTEIN (AFU_ORTHOLOGUE AFUA_8G01020)"/>
    <property type="match status" value="1"/>
</dbReference>
<reference evidence="3" key="1">
    <citation type="journal article" date="2020" name="Stud. Mycol.">
        <title>101 Dothideomycetes genomes: A test case for predicting lifestyles and emergence of pathogens.</title>
        <authorList>
            <person name="Haridas S."/>
            <person name="Albert R."/>
            <person name="Binder M."/>
            <person name="Bloem J."/>
            <person name="LaButti K."/>
            <person name="Salamov A."/>
            <person name="Andreopoulos B."/>
            <person name="Baker S."/>
            <person name="Barry K."/>
            <person name="Bills G."/>
            <person name="Bluhm B."/>
            <person name="Cannon C."/>
            <person name="Castanera R."/>
            <person name="Culley D."/>
            <person name="Daum C."/>
            <person name="Ezra D."/>
            <person name="Gonzalez J."/>
            <person name="Henrissat B."/>
            <person name="Kuo A."/>
            <person name="Liang C."/>
            <person name="Lipzen A."/>
            <person name="Lutzoni F."/>
            <person name="Magnuson J."/>
            <person name="Mondo S."/>
            <person name="Nolan M."/>
            <person name="Ohm R."/>
            <person name="Pangilinan J."/>
            <person name="Park H.-J."/>
            <person name="Ramirez L."/>
            <person name="Alfaro M."/>
            <person name="Sun H."/>
            <person name="Tritt A."/>
            <person name="Yoshinaga Y."/>
            <person name="Zwiers L.-H."/>
            <person name="Turgeon B."/>
            <person name="Goodwin S."/>
            <person name="Spatafora J."/>
            <person name="Crous P."/>
            <person name="Grigoriev I."/>
        </authorList>
    </citation>
    <scope>NUCLEOTIDE SEQUENCE [LARGE SCALE GENOMIC DNA]</scope>
    <source>
        <strain evidence="3">CBS 304.66</strain>
    </source>
</reference>
<comment type="caution">
    <text evidence="2">The sequence shown here is derived from an EMBL/GenBank/DDBJ whole genome shotgun (WGS) entry which is preliminary data.</text>
</comment>
<sequence length="184" mass="20947">MSDRRGALHLYSPLNKSRQTIRLLDLQQITEDEQPIKCTLTTVELGHNAPSFVAFSYVWGTSISDKVVYVDEQPFQVTTNLYDLLKAVASSSGGLLPLTNLWIGAICINQTDHEERAHQVLLMKQIYRMAESVMIWLGDASDDSHLAFRHKDLLCVAEAGEKYSNAAWKSIYRLLNVAYWTRVW</sequence>
<evidence type="ECO:0000259" key="1">
    <source>
        <dbReference type="Pfam" id="PF06985"/>
    </source>
</evidence>
<accession>A0A9P4K1B5</accession>
<gene>
    <name evidence="2" type="ORF">CC78DRAFT_472148</name>
</gene>